<dbReference type="AlphaFoldDB" id="A0A859QFQ2"/>
<keyword evidence="3" id="KW-0614">Plasmid</keyword>
<dbReference type="EMBL" id="CP041241">
    <property type="protein sequence ID" value="QLL65223.1"/>
    <property type="molecule type" value="Genomic_DNA"/>
</dbReference>
<dbReference type="Proteomes" id="UP000510721">
    <property type="component" value="Plasmid pEmeITTGR7c"/>
</dbReference>
<evidence type="ECO:0000313" key="3">
    <source>
        <dbReference type="EMBL" id="QLL65223.1"/>
    </source>
</evidence>
<evidence type="ECO:0000256" key="2">
    <source>
        <dbReference type="SAM" id="SignalP"/>
    </source>
</evidence>
<evidence type="ECO:0000256" key="1">
    <source>
        <dbReference type="SAM" id="MobiDB-lite"/>
    </source>
</evidence>
<keyword evidence="4" id="KW-1185">Reference proteome</keyword>
<organism evidence="3 4">
    <name type="scientific">Sinorhizobium mexicanum</name>
    <dbReference type="NCBI Taxonomy" id="375549"/>
    <lineage>
        <taxon>Bacteria</taxon>
        <taxon>Pseudomonadati</taxon>
        <taxon>Pseudomonadota</taxon>
        <taxon>Alphaproteobacteria</taxon>
        <taxon>Hyphomicrobiales</taxon>
        <taxon>Rhizobiaceae</taxon>
        <taxon>Sinorhizobium/Ensifer group</taxon>
        <taxon>Sinorhizobium</taxon>
    </lineage>
</organism>
<accession>A0A859QFQ2</accession>
<feature type="chain" id="PRO_5032585912" description="DUF2946 domain-containing protein" evidence="2">
    <location>
        <begin position="27"/>
        <end position="119"/>
    </location>
</feature>
<evidence type="ECO:0000313" key="4">
    <source>
        <dbReference type="Proteomes" id="UP000510721"/>
    </source>
</evidence>
<protein>
    <recommendedName>
        <fullName evidence="5">DUF2946 domain-containing protein</fullName>
    </recommendedName>
</protein>
<keyword evidence="2" id="KW-0732">Signal</keyword>
<proteinExistence type="predicted"/>
<feature type="signal peptide" evidence="2">
    <location>
        <begin position="1"/>
        <end position="26"/>
    </location>
</feature>
<gene>
    <name evidence="3" type="ORF">FKV68_28100</name>
</gene>
<name>A0A859QFQ2_9HYPH</name>
<sequence length="119" mass="12572">MIAMRQTTWRCARGLLAMLVAIMFLAAPMAGATASTCDDHVAPLEHTETSGDITHSGDHRPNDHKACCQSACTWCSIVLPAANSIVLSLDSNGQRYLDPQSSITGVISPPALGPPRTQA</sequence>
<reference evidence="3 4" key="1">
    <citation type="submission" date="2019-06" db="EMBL/GenBank/DDBJ databases">
        <title>Complete genome sequence of Ensifer mexicanus ITTG R7 isolated from nodules of Acacia angustissima (Mill.) Kuntze.</title>
        <authorList>
            <person name="Rincon-Rosales R."/>
            <person name="Rogel M.A."/>
            <person name="Guerrero G."/>
            <person name="Rincon-Molina C.I."/>
            <person name="Lopez-Lopez A."/>
            <person name="Martinez-Romero E."/>
        </authorList>
    </citation>
    <scope>NUCLEOTIDE SEQUENCE [LARGE SCALE GENOMIC DNA]</scope>
    <source>
        <strain evidence="3 4">ITTG R7</strain>
        <plasmid evidence="4">pemeittgr7c</plasmid>
    </source>
</reference>
<dbReference type="KEGG" id="emx:FKV68_28100"/>
<feature type="region of interest" description="Disordered" evidence="1">
    <location>
        <begin position="100"/>
        <end position="119"/>
    </location>
</feature>
<geneLocation type="plasmid" evidence="4">
    <name>pemeittgr7c</name>
</geneLocation>
<evidence type="ECO:0008006" key="5">
    <source>
        <dbReference type="Google" id="ProtNLM"/>
    </source>
</evidence>